<dbReference type="GO" id="GO:1905762">
    <property type="term" value="F:CCR4-NOT complex binding"/>
    <property type="evidence" value="ECO:0007669"/>
    <property type="project" value="TreeGrafter"/>
</dbReference>
<reference evidence="3 4" key="1">
    <citation type="submission" date="2016-03" db="EMBL/GenBank/DDBJ databases">
        <title>Whole genome sequencing of Grifola frondosa 9006-11.</title>
        <authorList>
            <person name="Min B."/>
            <person name="Park H."/>
            <person name="Kim J.-G."/>
            <person name="Cho H."/>
            <person name="Oh Y.-L."/>
            <person name="Kong W.-S."/>
            <person name="Choi I.-G."/>
        </authorList>
    </citation>
    <scope>NUCLEOTIDE SEQUENCE [LARGE SCALE GENOMIC DNA]</scope>
    <source>
        <strain evidence="3 4">9006-11</strain>
    </source>
</reference>
<dbReference type="STRING" id="5627.A0A1C7MGA5"/>
<feature type="compositionally biased region" description="Low complexity" evidence="1">
    <location>
        <begin position="606"/>
        <end position="619"/>
    </location>
</feature>
<dbReference type="AlphaFoldDB" id="A0A1C7MGA5"/>
<dbReference type="PANTHER" id="PTHR14379:SF3">
    <property type="entry name" value="MEIOSIS REGULATOR AND MRNA STABILITY FACTOR 1"/>
    <property type="match status" value="1"/>
</dbReference>
<protein>
    <recommendedName>
        <fullName evidence="2">NYN domain-containing protein</fullName>
    </recommendedName>
</protein>
<feature type="compositionally biased region" description="Low complexity" evidence="1">
    <location>
        <begin position="583"/>
        <end position="594"/>
    </location>
</feature>
<evidence type="ECO:0000256" key="1">
    <source>
        <dbReference type="SAM" id="MobiDB-lite"/>
    </source>
</evidence>
<feature type="compositionally biased region" description="Pro residues" evidence="1">
    <location>
        <begin position="464"/>
        <end position="478"/>
    </location>
</feature>
<dbReference type="OrthoDB" id="549353at2759"/>
<feature type="region of interest" description="Disordered" evidence="1">
    <location>
        <begin position="425"/>
        <end position="535"/>
    </location>
</feature>
<organism evidence="3 4">
    <name type="scientific">Grifola frondosa</name>
    <name type="common">Maitake</name>
    <name type="synonym">Polyporus frondosus</name>
    <dbReference type="NCBI Taxonomy" id="5627"/>
    <lineage>
        <taxon>Eukaryota</taxon>
        <taxon>Fungi</taxon>
        <taxon>Dikarya</taxon>
        <taxon>Basidiomycota</taxon>
        <taxon>Agaricomycotina</taxon>
        <taxon>Agaricomycetes</taxon>
        <taxon>Polyporales</taxon>
        <taxon>Grifolaceae</taxon>
        <taxon>Grifola</taxon>
    </lineage>
</organism>
<accession>A0A1C7MGA5</accession>
<dbReference type="EMBL" id="LUGG01000004">
    <property type="protein sequence ID" value="OBZ75647.1"/>
    <property type="molecule type" value="Genomic_DNA"/>
</dbReference>
<name>A0A1C7MGA5_GRIFR</name>
<gene>
    <name evidence="3" type="ORF">A0H81_04559</name>
</gene>
<dbReference type="CDD" id="cd10910">
    <property type="entry name" value="PIN_limkain_b1_N_like"/>
    <property type="match status" value="1"/>
</dbReference>
<comment type="caution">
    <text evidence="3">The sequence shown here is derived from an EMBL/GenBank/DDBJ whole genome shotgun (WGS) entry which is preliminary data.</text>
</comment>
<dbReference type="Proteomes" id="UP000092993">
    <property type="component" value="Unassembled WGS sequence"/>
</dbReference>
<feature type="compositionally biased region" description="Polar residues" evidence="1">
    <location>
        <begin position="230"/>
        <end position="241"/>
    </location>
</feature>
<dbReference type="GO" id="GO:0004540">
    <property type="term" value="F:RNA nuclease activity"/>
    <property type="evidence" value="ECO:0007669"/>
    <property type="project" value="InterPro"/>
</dbReference>
<evidence type="ECO:0000259" key="2">
    <source>
        <dbReference type="Pfam" id="PF01936"/>
    </source>
</evidence>
<feature type="compositionally biased region" description="Low complexity" evidence="1">
    <location>
        <begin position="425"/>
        <end position="449"/>
    </location>
</feature>
<feature type="domain" description="NYN" evidence="2">
    <location>
        <begin position="11"/>
        <end position="150"/>
    </location>
</feature>
<proteinExistence type="predicted"/>
<feature type="region of interest" description="Disordered" evidence="1">
    <location>
        <begin position="163"/>
        <end position="273"/>
    </location>
</feature>
<sequence>MNINDRDHHHVAIFWDYENCAPPCSMPGYDIVNKIRQIAHEYGSVKLFKAYLELSEQSSSKSIGLRSELQSCGVSLTDCPHNGRKDVADKMMIVDMLTYAIDTPAPATIILISGDRDFVYAVSVLRLRRYHVVLVAPHAAHYSLRSQSSVVVDWDSDVLGKTARSGPDTNASCISDTAHSPRPTHLSLGPISSPTTHRTARRSSFRDIRPLTPHTPLIAGNGHRAAASLDNPNRGTSLQEDSSAHESAGQGYPPTPTSRPVSTIEGEAEYNDPIPDMDVLLKDMKDRALATPSHNHTTAIPTAISQPLESTSGGPSGVLASPVKIDPPRVKIKPVRNAAVPDIAAAQTPKNDNIDAPVPVRAQPSSPSLGGVSVLNDIRYPVIRPATVEPWSREYIDSHSVFDLSHERTVAELLVGRDNSLLDSATASSVSTLSKSSSSISLSSTKTPSPMSPRISLADASRSTPPPVIRPPIAPKPIHPTSSISPKIEYTPAERQVPTAVEPAQPIPLPRSSKSDDSSADRQQPNIGIPTTPLLPKLSATAAEYKPVKPAPLPELKPSASPAAQQQTGADAPKPASQPAPPKSNKSSASQQKPVAETPKPAQQTLPLNPSKSSNSPASHEQPTTSTEPQFLPIPPHFVPLLQMLESYRLNNVHRPLRGTVALRLAQQAKDLYKLAGVTSFKAYTSMALQAGMVELGGMEGQAWISLSPEWHGKVVVTR</sequence>
<dbReference type="Pfam" id="PF01936">
    <property type="entry name" value="NYN"/>
    <property type="match status" value="1"/>
</dbReference>
<dbReference type="Gene3D" id="3.40.50.1010">
    <property type="entry name" value="5'-nuclease"/>
    <property type="match status" value="1"/>
</dbReference>
<evidence type="ECO:0000313" key="4">
    <source>
        <dbReference type="Proteomes" id="UP000092993"/>
    </source>
</evidence>
<dbReference type="OMA" id="ENCAPPC"/>
<feature type="compositionally biased region" description="Polar residues" evidence="1">
    <location>
        <begin position="167"/>
        <end position="178"/>
    </location>
</feature>
<evidence type="ECO:0000313" key="3">
    <source>
        <dbReference type="EMBL" id="OBZ75647.1"/>
    </source>
</evidence>
<dbReference type="GO" id="GO:0010468">
    <property type="term" value="P:regulation of gene expression"/>
    <property type="evidence" value="ECO:0007669"/>
    <property type="project" value="InterPro"/>
</dbReference>
<feature type="region of interest" description="Disordered" evidence="1">
    <location>
        <begin position="549"/>
        <end position="632"/>
    </location>
</feature>
<dbReference type="InterPro" id="IPR024768">
    <property type="entry name" value="Marf1"/>
</dbReference>
<dbReference type="PANTHER" id="PTHR14379">
    <property type="entry name" value="LIMKAIN B LKAP"/>
    <property type="match status" value="1"/>
</dbReference>
<keyword evidence="4" id="KW-1185">Reference proteome</keyword>
<dbReference type="InterPro" id="IPR021139">
    <property type="entry name" value="NYN"/>
</dbReference>
<dbReference type="GO" id="GO:0005777">
    <property type="term" value="C:peroxisome"/>
    <property type="evidence" value="ECO:0007669"/>
    <property type="project" value="InterPro"/>
</dbReference>